<protein>
    <recommendedName>
        <fullName evidence="8">Formate/nitrite transporter</fullName>
    </recommendedName>
</protein>
<dbReference type="InterPro" id="IPR000292">
    <property type="entry name" value="For/NO2_transpt"/>
</dbReference>
<keyword evidence="2 5" id="KW-0812">Transmembrane</keyword>
<dbReference type="eggNOG" id="COG2116">
    <property type="taxonomic scope" value="Bacteria"/>
</dbReference>
<feature type="transmembrane region" description="Helical" evidence="5">
    <location>
        <begin position="67"/>
        <end position="84"/>
    </location>
</feature>
<comment type="subcellular location">
    <subcellularLocation>
        <location evidence="1">Membrane</location>
        <topology evidence="1">Multi-pass membrane protein</topology>
    </subcellularLocation>
</comment>
<dbReference type="AlphaFoldDB" id="H3NIP8"/>
<dbReference type="PANTHER" id="PTHR30520:SF8">
    <property type="entry name" value="NITRITE TRANSPORTER NIRC"/>
    <property type="match status" value="1"/>
</dbReference>
<dbReference type="PANTHER" id="PTHR30520">
    <property type="entry name" value="FORMATE TRANSPORTER-RELATED"/>
    <property type="match status" value="1"/>
</dbReference>
<reference evidence="6 7" key="1">
    <citation type="submission" date="2012-01" db="EMBL/GenBank/DDBJ databases">
        <title>The Genome Sequence of Facklamia languida CCUG 37842.</title>
        <authorList>
            <consortium name="The Broad Institute Genome Sequencing Platform"/>
            <person name="Earl A."/>
            <person name="Ward D."/>
            <person name="Feldgarden M."/>
            <person name="Gevers D."/>
            <person name="Huys G."/>
            <person name="Young S.K."/>
            <person name="Zeng Q."/>
            <person name="Gargeya S."/>
            <person name="Fitzgerald M."/>
            <person name="Haas B."/>
            <person name="Abouelleil A."/>
            <person name="Alvarado L."/>
            <person name="Arachchi H.M."/>
            <person name="Berlin A."/>
            <person name="Chapman S.B."/>
            <person name="Gearin G."/>
            <person name="Goldberg J."/>
            <person name="Griggs A."/>
            <person name="Gujja S."/>
            <person name="Hansen M."/>
            <person name="Heiman D."/>
            <person name="Howarth C."/>
            <person name="Larimer J."/>
            <person name="Lui A."/>
            <person name="MacDonald P.J.P."/>
            <person name="McCowen C."/>
            <person name="Montmayeur A."/>
            <person name="Murphy C."/>
            <person name="Neiman D."/>
            <person name="Pearson M."/>
            <person name="Priest M."/>
            <person name="Roberts A."/>
            <person name="Saif S."/>
            <person name="Shea T."/>
            <person name="Sisk P."/>
            <person name="Stolte C."/>
            <person name="Sykes S."/>
            <person name="Wortman J."/>
            <person name="Nusbaum C."/>
            <person name="Birren B."/>
        </authorList>
    </citation>
    <scope>NUCLEOTIDE SEQUENCE [LARGE SCALE GENOMIC DNA]</scope>
    <source>
        <strain evidence="6 7">CCUG 37842</strain>
    </source>
</reference>
<sequence length="268" mass="29483">MTENVMEHSNFVNTIKGAIGKKEGLYEESKARYFVRSMYAGAMLVLATACGVYAADYINVDAPHLGKFIYSFLFAFGLSFILFLHQELATSNMMYLTVGVYHRLIKPGKATKILLFCTLGNFVGAVIAAWLIDNTGALSHLTAESFIVTTVEGKLAKDLLQIFIEAIVANIFVNIAILSYLMAKNEVAKLILVFGAIFMFVFLGNEHVIANFGSFSIVAFSNYTSEAIQFVPVLMAWLMAWIGNFIGGGLVMGLVYAWLNEDGLSLQD</sequence>
<dbReference type="GO" id="GO:0015499">
    <property type="term" value="F:formate transmembrane transporter activity"/>
    <property type="evidence" value="ECO:0007669"/>
    <property type="project" value="TreeGrafter"/>
</dbReference>
<dbReference type="RefSeq" id="WP_006308764.1">
    <property type="nucleotide sequence ID" value="NZ_JH601133.1"/>
</dbReference>
<evidence type="ECO:0000256" key="5">
    <source>
        <dbReference type="SAM" id="Phobius"/>
    </source>
</evidence>
<dbReference type="Pfam" id="PF01226">
    <property type="entry name" value="Form_Nir_trans"/>
    <property type="match status" value="1"/>
</dbReference>
<dbReference type="Proteomes" id="UP000006190">
    <property type="component" value="Unassembled WGS sequence"/>
</dbReference>
<evidence type="ECO:0000256" key="2">
    <source>
        <dbReference type="ARBA" id="ARBA00022692"/>
    </source>
</evidence>
<evidence type="ECO:0000313" key="6">
    <source>
        <dbReference type="EMBL" id="EHR37176.1"/>
    </source>
</evidence>
<organism evidence="6 7">
    <name type="scientific">Facklamia languida CCUG 37842</name>
    <dbReference type="NCBI Taxonomy" id="883113"/>
    <lineage>
        <taxon>Bacteria</taxon>
        <taxon>Bacillati</taxon>
        <taxon>Bacillota</taxon>
        <taxon>Bacilli</taxon>
        <taxon>Lactobacillales</taxon>
        <taxon>Aerococcaceae</taxon>
        <taxon>Facklamia</taxon>
    </lineage>
</organism>
<keyword evidence="3 5" id="KW-1133">Transmembrane helix</keyword>
<dbReference type="InterPro" id="IPR023271">
    <property type="entry name" value="Aquaporin-like"/>
</dbReference>
<dbReference type="PATRIC" id="fig|883113.3.peg.735"/>
<keyword evidence="7" id="KW-1185">Reference proteome</keyword>
<accession>H3NIP8</accession>
<comment type="caution">
    <text evidence="6">The sequence shown here is derived from an EMBL/GenBank/DDBJ whole genome shotgun (WGS) entry which is preliminary data.</text>
</comment>
<name>H3NIP8_9LACT</name>
<feature type="transmembrane region" description="Helical" evidence="5">
    <location>
        <begin position="113"/>
        <end position="132"/>
    </location>
</feature>
<dbReference type="STRING" id="883113.HMPREF9708_00737"/>
<dbReference type="GO" id="GO:0005886">
    <property type="term" value="C:plasma membrane"/>
    <property type="evidence" value="ECO:0007669"/>
    <property type="project" value="TreeGrafter"/>
</dbReference>
<keyword evidence="4 5" id="KW-0472">Membrane</keyword>
<feature type="transmembrane region" description="Helical" evidence="5">
    <location>
        <begin position="162"/>
        <end position="183"/>
    </location>
</feature>
<feature type="transmembrane region" description="Helical" evidence="5">
    <location>
        <begin position="190"/>
        <end position="210"/>
    </location>
</feature>
<proteinExistence type="predicted"/>
<evidence type="ECO:0000256" key="1">
    <source>
        <dbReference type="ARBA" id="ARBA00004141"/>
    </source>
</evidence>
<dbReference type="Gene3D" id="1.20.1080.10">
    <property type="entry name" value="Glycerol uptake facilitator protein"/>
    <property type="match status" value="1"/>
</dbReference>
<dbReference type="HOGENOM" id="CLU_036896_2_0_9"/>
<feature type="transmembrane region" description="Helical" evidence="5">
    <location>
        <begin position="33"/>
        <end position="55"/>
    </location>
</feature>
<evidence type="ECO:0000313" key="7">
    <source>
        <dbReference type="Proteomes" id="UP000006190"/>
    </source>
</evidence>
<dbReference type="EMBL" id="AGEG01000009">
    <property type="protein sequence ID" value="EHR37176.1"/>
    <property type="molecule type" value="Genomic_DNA"/>
</dbReference>
<evidence type="ECO:0000256" key="4">
    <source>
        <dbReference type="ARBA" id="ARBA00023136"/>
    </source>
</evidence>
<evidence type="ECO:0008006" key="8">
    <source>
        <dbReference type="Google" id="ProtNLM"/>
    </source>
</evidence>
<gene>
    <name evidence="6" type="ORF">HMPREF9708_00737</name>
</gene>
<feature type="transmembrane region" description="Helical" evidence="5">
    <location>
        <begin position="230"/>
        <end position="259"/>
    </location>
</feature>
<evidence type="ECO:0000256" key="3">
    <source>
        <dbReference type="ARBA" id="ARBA00022989"/>
    </source>
</evidence>